<reference evidence="1 2" key="1">
    <citation type="submission" date="2017-10" db="EMBL/GenBank/DDBJ databases">
        <title>Genomics of the genus Arcobacter.</title>
        <authorList>
            <person name="Perez-Cataluna A."/>
            <person name="Figueras M.J."/>
        </authorList>
    </citation>
    <scope>NUCLEOTIDE SEQUENCE [LARGE SCALE GENOMIC DNA]</scope>
    <source>
        <strain evidence="1 2">LMG 25534</strain>
    </source>
</reference>
<name>A0ABY0EX09_9BACT</name>
<dbReference type="Proteomes" id="UP000289132">
    <property type="component" value="Unassembled WGS sequence"/>
</dbReference>
<dbReference type="RefSeq" id="WP_115429163.1">
    <property type="nucleotide sequence ID" value="NZ_CP031367.1"/>
</dbReference>
<dbReference type="EMBL" id="PDKD01000019">
    <property type="protein sequence ID" value="RXJ89609.1"/>
    <property type="molecule type" value="Genomic_DNA"/>
</dbReference>
<keyword evidence="2" id="KW-1185">Reference proteome</keyword>
<protein>
    <recommendedName>
        <fullName evidence="3">Calx-beta domain-containing protein</fullName>
    </recommendedName>
</protein>
<comment type="caution">
    <text evidence="1">The sequence shown here is derived from an EMBL/GenBank/DDBJ whole genome shotgun (WGS) entry which is preliminary data.</text>
</comment>
<accession>A0ABY0EX09</accession>
<evidence type="ECO:0000313" key="2">
    <source>
        <dbReference type="Proteomes" id="UP000289132"/>
    </source>
</evidence>
<organism evidence="1 2">
    <name type="scientific">Aliarcobacter trophiarum LMG 25534</name>
    <dbReference type="NCBI Taxonomy" id="1032241"/>
    <lineage>
        <taxon>Bacteria</taxon>
        <taxon>Pseudomonadati</taxon>
        <taxon>Campylobacterota</taxon>
        <taxon>Epsilonproteobacteria</taxon>
        <taxon>Campylobacterales</taxon>
        <taxon>Arcobacteraceae</taxon>
        <taxon>Aliarcobacter</taxon>
    </lineage>
</organism>
<proteinExistence type="predicted"/>
<evidence type="ECO:0000313" key="1">
    <source>
        <dbReference type="EMBL" id="RXJ89609.1"/>
    </source>
</evidence>
<gene>
    <name evidence="1" type="ORF">CRU87_08885</name>
</gene>
<evidence type="ECO:0008006" key="3">
    <source>
        <dbReference type="Google" id="ProtNLM"/>
    </source>
</evidence>
<sequence length="437" mass="48317">MANSAKIQSITKGQFFIKDSPGNLVELKVGDIVSLNDTIVAASSNTDASKMEIFFDTNELIILSQGEQLLDTTLIASTFENEELAFDKNGLDEALSAWKNTQNDETNMETAAGDVAEQITNAGDEQSKDGGALRSKFNSRDGDAIDIISDLRELSWTGETEEINEDTENMLLEQSSSIVYTIIDGLEVVNEGNGANYIVKLVDAEGNPVIATQDTIIYIKYTNKTTSNDDTEFDNEEIITVIIPKGSLSIEFKVKTNKDNLIEDDEVYNLEIERVDDKGQFCKVQIGDKDGERKDIDTIIRIVDKDVNIIDLSYKADAQFVNGSFILAKDMNINFDNIGKLGFENIDKIDLSANGKNELLNITLQDILDMGKNNDGNINLTILGDSQDKVSFADSSQWQKTETTIIENGKTFIEWSNTLDSTVTLKIEQQLSDGITN</sequence>